<dbReference type="Proteomes" id="UP000184112">
    <property type="component" value="Unassembled WGS sequence"/>
</dbReference>
<reference evidence="1 2" key="1">
    <citation type="submission" date="2016-11" db="EMBL/GenBank/DDBJ databases">
        <authorList>
            <person name="Jaros S."/>
            <person name="Januszkiewicz K."/>
            <person name="Wedrychowicz H."/>
        </authorList>
    </citation>
    <scope>NUCLEOTIDE SEQUENCE [LARGE SCALE GENOMIC DNA]</scope>
    <source>
        <strain evidence="1 2">DSM 6792</strain>
    </source>
</reference>
<evidence type="ECO:0000313" key="1">
    <source>
        <dbReference type="EMBL" id="SHH80652.1"/>
    </source>
</evidence>
<proteinExistence type="predicted"/>
<accession>A0A1M5VZE5</accession>
<dbReference type="EMBL" id="FQWH01000021">
    <property type="protein sequence ID" value="SHH80652.1"/>
    <property type="molecule type" value="Genomic_DNA"/>
</dbReference>
<gene>
    <name evidence="1" type="ORF">SAMN05444388_12136</name>
</gene>
<name>A0A1M5VZE5_FLAJO</name>
<dbReference type="RefSeq" id="WP_073411810.1">
    <property type="nucleotide sequence ID" value="NZ_CP158862.1"/>
</dbReference>
<evidence type="ECO:0000313" key="2">
    <source>
        <dbReference type="Proteomes" id="UP000184112"/>
    </source>
</evidence>
<sequence>MQTKLYTEILKTLNDYHTSILTVQELVKIINPTLSFSIVLSDRDSYEKIQEMVIIENLVSLQDKGLVLLNEAQEVRLAAVSGSKISIASLDL</sequence>
<dbReference type="AlphaFoldDB" id="A0A1M5VZE5"/>
<organism evidence="1 2">
    <name type="scientific">Flavobacterium johnsoniae</name>
    <name type="common">Cytophaga johnsonae</name>
    <dbReference type="NCBI Taxonomy" id="986"/>
    <lineage>
        <taxon>Bacteria</taxon>
        <taxon>Pseudomonadati</taxon>
        <taxon>Bacteroidota</taxon>
        <taxon>Flavobacteriia</taxon>
        <taxon>Flavobacteriales</taxon>
        <taxon>Flavobacteriaceae</taxon>
        <taxon>Flavobacterium</taxon>
    </lineage>
</organism>
<protein>
    <submittedName>
        <fullName evidence="1">Uncharacterized protein</fullName>
    </submittedName>
</protein>